<dbReference type="STRING" id="154621.RV11_GL000041"/>
<dbReference type="RefSeq" id="WP_010768074.1">
    <property type="nucleotide sequence ID" value="NZ_ASWE01000003.1"/>
</dbReference>
<organism evidence="2 3">
    <name type="scientific">Enterococcus phoeniculicola ATCC BAA-412</name>
    <dbReference type="NCBI Taxonomy" id="1158610"/>
    <lineage>
        <taxon>Bacteria</taxon>
        <taxon>Bacillati</taxon>
        <taxon>Bacillota</taxon>
        <taxon>Bacilli</taxon>
        <taxon>Lactobacillales</taxon>
        <taxon>Enterococcaceae</taxon>
        <taxon>Enterococcus</taxon>
    </lineage>
</organism>
<sequence length="220" mass="23846">MKKHGFPVLMIFYLVFLLVGNGSMAYGAENDSYAISIQKYKLDDATSLPKDFPQDGSKATKVLDAKGNALAPLAGIHYEIVRVTPVSEGSGFQVVEGVEAFATTIVTDQSGLARIDGLAQGMYRVTERNANTLKNVMEPVILELPLPQPDGKAALSEVYLYPKSSIVSKTNEPTPSKSKERLPQTSGNIGNYHPFVYVSLVILIMGGLGFLSMKQKKSTQ</sequence>
<dbReference type="HOGENOM" id="CLU_1203329_0_0_9"/>
<dbReference type="AlphaFoldDB" id="R3WCB2"/>
<evidence type="ECO:0000313" key="2">
    <source>
        <dbReference type="EMBL" id="EOL45521.1"/>
    </source>
</evidence>
<gene>
    <name evidence="2" type="ORF">UC3_01411</name>
</gene>
<dbReference type="InterPro" id="IPR013783">
    <property type="entry name" value="Ig-like_fold"/>
</dbReference>
<comment type="caution">
    <text evidence="2">The sequence shown here is derived from an EMBL/GenBank/DDBJ whole genome shotgun (WGS) entry which is preliminary data.</text>
</comment>
<evidence type="ECO:0000256" key="1">
    <source>
        <dbReference type="SAM" id="Phobius"/>
    </source>
</evidence>
<keyword evidence="1" id="KW-0472">Membrane</keyword>
<proteinExistence type="predicted"/>
<dbReference type="PATRIC" id="fig|1158610.3.peg.1394"/>
<evidence type="ECO:0000313" key="3">
    <source>
        <dbReference type="Proteomes" id="UP000013785"/>
    </source>
</evidence>
<feature type="transmembrane region" description="Helical" evidence="1">
    <location>
        <begin position="192"/>
        <end position="211"/>
    </location>
</feature>
<name>R3WCB2_9ENTE</name>
<keyword evidence="1" id="KW-1133">Transmembrane helix</keyword>
<keyword evidence="1" id="KW-0812">Transmembrane</keyword>
<dbReference type="OrthoDB" id="2192674at2"/>
<keyword evidence="3" id="KW-1185">Reference proteome</keyword>
<protein>
    <submittedName>
        <fullName evidence="2">Uncharacterized protein</fullName>
    </submittedName>
</protein>
<dbReference type="Proteomes" id="UP000013785">
    <property type="component" value="Unassembled WGS sequence"/>
</dbReference>
<dbReference type="Gene3D" id="2.60.40.10">
    <property type="entry name" value="Immunoglobulins"/>
    <property type="match status" value="1"/>
</dbReference>
<dbReference type="eggNOG" id="ENOG50345IV">
    <property type="taxonomic scope" value="Bacteria"/>
</dbReference>
<reference evidence="2 3" key="1">
    <citation type="submission" date="2013-02" db="EMBL/GenBank/DDBJ databases">
        <title>The Genome Sequence of Enterococcus phoeniculicola BAA-412.</title>
        <authorList>
            <consortium name="The Broad Institute Genome Sequencing Platform"/>
            <consortium name="The Broad Institute Genome Sequencing Center for Infectious Disease"/>
            <person name="Earl A.M."/>
            <person name="Gilmore M.S."/>
            <person name="Lebreton F."/>
            <person name="Walker B."/>
            <person name="Young S.K."/>
            <person name="Zeng Q."/>
            <person name="Gargeya S."/>
            <person name="Fitzgerald M."/>
            <person name="Haas B."/>
            <person name="Abouelleil A."/>
            <person name="Alvarado L."/>
            <person name="Arachchi H.M."/>
            <person name="Berlin A.M."/>
            <person name="Chapman S.B."/>
            <person name="Dewar J."/>
            <person name="Goldberg J."/>
            <person name="Griggs A."/>
            <person name="Gujja S."/>
            <person name="Hansen M."/>
            <person name="Howarth C."/>
            <person name="Imamovic A."/>
            <person name="Larimer J."/>
            <person name="McCowan C."/>
            <person name="Murphy C."/>
            <person name="Neiman D."/>
            <person name="Pearson M."/>
            <person name="Priest M."/>
            <person name="Roberts A."/>
            <person name="Saif S."/>
            <person name="Shea T."/>
            <person name="Sisk P."/>
            <person name="Sykes S."/>
            <person name="Wortman J."/>
            <person name="Nusbaum C."/>
            <person name="Birren B."/>
        </authorList>
    </citation>
    <scope>NUCLEOTIDE SEQUENCE [LARGE SCALE GENOMIC DNA]</scope>
    <source>
        <strain evidence="2 3">ATCC BAA-412</strain>
    </source>
</reference>
<dbReference type="EMBL" id="AJAT01000012">
    <property type="protein sequence ID" value="EOL45521.1"/>
    <property type="molecule type" value="Genomic_DNA"/>
</dbReference>
<accession>R3WCB2</accession>